<evidence type="ECO:0000256" key="11">
    <source>
        <dbReference type="ARBA" id="ARBA00023034"/>
    </source>
</evidence>
<dbReference type="PANTHER" id="PTHR10896">
    <property type="entry name" value="GALACTOSYLGALACTOSYLXYLOSYLPROTEIN 3-BETA-GLUCURONOSYLTRANSFERASE BETA-1,3-GLUCURONYLTRANSFERASE"/>
    <property type="match status" value="1"/>
</dbReference>
<feature type="transmembrane region" description="Helical" evidence="19">
    <location>
        <begin position="49"/>
        <end position="67"/>
    </location>
</feature>
<evidence type="ECO:0000256" key="14">
    <source>
        <dbReference type="ARBA" id="ARBA00023211"/>
    </source>
</evidence>
<dbReference type="FunFam" id="3.90.550.10:FF:000044">
    <property type="entry name" value="Galactosylgalactosylxylosylprotein 3-beta-glucuronosyltransferase"/>
    <property type="match status" value="1"/>
</dbReference>
<dbReference type="CDD" id="cd00218">
    <property type="entry name" value="GlcAT-I"/>
    <property type="match status" value="1"/>
</dbReference>
<keyword evidence="13 18" id="KW-0325">Glycoprotein</keyword>
<evidence type="ECO:0000256" key="8">
    <source>
        <dbReference type="ARBA" id="ARBA00022723"/>
    </source>
</evidence>
<dbReference type="SUPFAM" id="SSF53448">
    <property type="entry name" value="Nucleotide-diphospho-sugar transferases"/>
    <property type="match status" value="1"/>
</dbReference>
<evidence type="ECO:0000256" key="7">
    <source>
        <dbReference type="ARBA" id="ARBA00022692"/>
    </source>
</evidence>
<gene>
    <name evidence="20" type="primary">GlcAT-S_0</name>
    <name evidence="20" type="ORF">c1_g1_i2</name>
</gene>
<evidence type="ECO:0000256" key="15">
    <source>
        <dbReference type="ARBA" id="ARBA00047979"/>
    </source>
</evidence>
<keyword evidence="12 19" id="KW-0472">Membrane</keyword>
<evidence type="ECO:0000256" key="16">
    <source>
        <dbReference type="PIRSR" id="PIRSR605027-1"/>
    </source>
</evidence>
<evidence type="ECO:0000256" key="13">
    <source>
        <dbReference type="ARBA" id="ARBA00023180"/>
    </source>
</evidence>
<reference evidence="20" key="1">
    <citation type="submission" date="2015-06" db="EMBL/GenBank/DDBJ databases">
        <authorList>
            <person name="Hoefler B.C."/>
            <person name="Straight P.D."/>
        </authorList>
    </citation>
    <scope>NUCLEOTIDE SEQUENCE</scope>
</reference>
<dbReference type="GO" id="GO:0015018">
    <property type="term" value="F:galactosylgalactosylxylosylprotein 3-beta-glucuronosyltransferase activity"/>
    <property type="evidence" value="ECO:0007669"/>
    <property type="project" value="UniProtKB-UniRule"/>
</dbReference>
<dbReference type="Pfam" id="PF03360">
    <property type="entry name" value="Glyco_transf_43"/>
    <property type="match status" value="1"/>
</dbReference>
<evidence type="ECO:0000256" key="1">
    <source>
        <dbReference type="ARBA" id="ARBA00001936"/>
    </source>
</evidence>
<evidence type="ECO:0000256" key="4">
    <source>
        <dbReference type="ARBA" id="ARBA00007706"/>
    </source>
</evidence>
<protein>
    <recommendedName>
        <fullName evidence="5 19">Galactosylgalactosylxylosylprotein 3-beta-glucuronosyltransferase</fullName>
        <ecNumber evidence="5 19">2.4.1.135</ecNumber>
    </recommendedName>
</protein>
<dbReference type="InterPro" id="IPR029044">
    <property type="entry name" value="Nucleotide-diphossugar_trans"/>
</dbReference>
<evidence type="ECO:0000256" key="6">
    <source>
        <dbReference type="ARBA" id="ARBA00022679"/>
    </source>
</evidence>
<evidence type="ECO:0000256" key="12">
    <source>
        <dbReference type="ARBA" id="ARBA00023136"/>
    </source>
</evidence>
<feature type="binding site" evidence="17">
    <location>
        <position position="222"/>
    </location>
    <ligand>
        <name>Mn(2+)</name>
        <dbReference type="ChEBI" id="CHEBI:29035"/>
    </ligand>
</feature>
<dbReference type="AlphaFoldDB" id="A0A0K8UDI5"/>
<keyword evidence="10 19" id="KW-1133">Transmembrane helix</keyword>
<name>A0A0K8UDI5_BACLA</name>
<dbReference type="GO" id="GO:0005975">
    <property type="term" value="P:carbohydrate metabolic process"/>
    <property type="evidence" value="ECO:0007669"/>
    <property type="project" value="TreeGrafter"/>
</dbReference>
<dbReference type="EMBL" id="GDHF01027615">
    <property type="protein sequence ID" value="JAI24699.1"/>
    <property type="molecule type" value="Transcribed_RNA"/>
</dbReference>
<evidence type="ECO:0000313" key="20">
    <source>
        <dbReference type="EMBL" id="JAI24699.1"/>
    </source>
</evidence>
<evidence type="ECO:0000256" key="3">
    <source>
        <dbReference type="ARBA" id="ARBA00004922"/>
    </source>
</evidence>
<dbReference type="GO" id="GO:0046872">
    <property type="term" value="F:metal ion binding"/>
    <property type="evidence" value="ECO:0007669"/>
    <property type="project" value="UniProtKB-KW"/>
</dbReference>
<evidence type="ECO:0000256" key="17">
    <source>
        <dbReference type="PIRSR" id="PIRSR605027-3"/>
    </source>
</evidence>
<dbReference type="UniPathway" id="UPA00378"/>
<dbReference type="PANTHER" id="PTHR10896:SF51">
    <property type="entry name" value="GALACTOSYLGALACTOSYLXYLOSYLPROTEIN 3-BETA-GLUCURONOSYLTRANSFERASE S"/>
    <property type="match status" value="1"/>
</dbReference>
<feature type="active site" description="Proton donor/acceptor" evidence="16">
    <location>
        <position position="305"/>
    </location>
</feature>
<evidence type="ECO:0000256" key="5">
    <source>
        <dbReference type="ARBA" id="ARBA00012641"/>
    </source>
</evidence>
<dbReference type="GO" id="GO:0050650">
    <property type="term" value="P:chondroitin sulfate proteoglycan biosynthetic process"/>
    <property type="evidence" value="ECO:0007669"/>
    <property type="project" value="TreeGrafter"/>
</dbReference>
<keyword evidence="7 19" id="KW-0812">Transmembrane</keyword>
<dbReference type="GO" id="GO:0000139">
    <property type="term" value="C:Golgi membrane"/>
    <property type="evidence" value="ECO:0007669"/>
    <property type="project" value="UniProtKB-SubCell"/>
</dbReference>
<comment type="cofactor">
    <cofactor evidence="1 17 19">
        <name>Mn(2+)</name>
        <dbReference type="ChEBI" id="CHEBI:29035"/>
    </cofactor>
</comment>
<keyword evidence="6 19" id="KW-0808">Transferase</keyword>
<evidence type="ECO:0000256" key="18">
    <source>
        <dbReference type="PIRSR" id="PIRSR605027-6"/>
    </source>
</evidence>
<proteinExistence type="inferred from homology"/>
<keyword evidence="14 17" id="KW-0464">Manganese</keyword>
<feature type="glycosylation site" description="N-linked (GlcNAc...) asparagine" evidence="18">
    <location>
        <position position="325"/>
    </location>
</feature>
<evidence type="ECO:0000256" key="19">
    <source>
        <dbReference type="RuleBase" id="RU363127"/>
    </source>
</evidence>
<accession>A0A0K8UDI5</accession>
<comment type="catalytic activity">
    <reaction evidence="15 19">
        <text>3-O-(beta-D-galactosyl-(1-&gt;3)-beta-D-galactosyl-(1-&gt;4)-beta-D-xylosyl)-L-seryl-[protein] + UDP-alpha-D-glucuronate = 3-O-(beta-D-GlcA-(1-&gt;3)-beta-D-Gal-(1-&gt;3)-beta-D-Gal-(1-&gt;4)-beta-D-Xyl)-L-seryl-[protein] + UDP + H(+)</text>
        <dbReference type="Rhea" id="RHEA:24168"/>
        <dbReference type="Rhea" id="RHEA-COMP:12571"/>
        <dbReference type="Rhea" id="RHEA-COMP:12573"/>
        <dbReference type="ChEBI" id="CHEBI:15378"/>
        <dbReference type="ChEBI" id="CHEBI:58052"/>
        <dbReference type="ChEBI" id="CHEBI:58223"/>
        <dbReference type="ChEBI" id="CHEBI:132090"/>
        <dbReference type="ChEBI" id="CHEBI:132093"/>
        <dbReference type="EC" id="2.4.1.135"/>
    </reaction>
</comment>
<evidence type="ECO:0000256" key="10">
    <source>
        <dbReference type="ARBA" id="ARBA00022989"/>
    </source>
</evidence>
<evidence type="ECO:0000256" key="2">
    <source>
        <dbReference type="ARBA" id="ARBA00004323"/>
    </source>
</evidence>
<comment type="similarity">
    <text evidence="4 19">Belongs to the glycosyltransferase 43 family.</text>
</comment>
<organism evidence="20">
    <name type="scientific">Bactrocera latifrons</name>
    <name type="common">Malaysian fruit fly</name>
    <name type="synonym">Chaetodacus latifrons</name>
    <dbReference type="NCBI Taxonomy" id="174628"/>
    <lineage>
        <taxon>Eukaryota</taxon>
        <taxon>Metazoa</taxon>
        <taxon>Ecdysozoa</taxon>
        <taxon>Arthropoda</taxon>
        <taxon>Hexapoda</taxon>
        <taxon>Insecta</taxon>
        <taxon>Pterygota</taxon>
        <taxon>Neoptera</taxon>
        <taxon>Endopterygota</taxon>
        <taxon>Diptera</taxon>
        <taxon>Brachycera</taxon>
        <taxon>Muscomorpha</taxon>
        <taxon>Tephritoidea</taxon>
        <taxon>Tephritidae</taxon>
        <taxon>Bactrocera</taxon>
        <taxon>Bactrocera</taxon>
    </lineage>
</organism>
<dbReference type="EC" id="2.4.1.135" evidence="5 19"/>
<keyword evidence="9 19" id="KW-0735">Signal-anchor</keyword>
<comment type="pathway">
    <text evidence="3 19">Protein modification; protein glycosylation.</text>
</comment>
<sequence length="405" mass="46794">MTNQLTRHKQEIRKQNVFYPNKTAADLALGRDSFPSKHPWSKSSTIPKVGVLFVVICFLLYVLWGTLDVTIADSTKCNVSDETVHARLNESYLVCNEIFVDRRVFVHDRALPDYEALPMIYFVTPTYPRREQIPELIRLAYTLLHVPRIHWILANDLKACNAYIDGLLKRFGLPFTHLASPMPEFYRKKKPMPRGVANRRAAIQWLRQRNISNGILYFGDDDNTYDLKLFSEIRYTQRVSMFPVGLIEEYSVSGPVVRKGKVVGFLDSWVAERRWPVDMAGFATNLAYMAEYPNASMPYKPGYEEDLFLRSIRLNLNIIEPKANNCTEILVWHTQTKNRARTTLRISNKYLDDRSNLGTLIKSLDVMGIANSSDNEGRRAVISKNGKAKPLSYFFKLKLKNMYYI</sequence>
<dbReference type="Gene3D" id="3.90.550.10">
    <property type="entry name" value="Spore Coat Polysaccharide Biosynthesis Protein SpsA, Chain A"/>
    <property type="match status" value="1"/>
</dbReference>
<dbReference type="InterPro" id="IPR005027">
    <property type="entry name" value="Glyco_trans_43"/>
</dbReference>
<evidence type="ECO:0000256" key="9">
    <source>
        <dbReference type="ARBA" id="ARBA00022968"/>
    </source>
</evidence>
<comment type="subcellular location">
    <subcellularLocation>
        <location evidence="2 19">Golgi apparatus membrane</location>
        <topology evidence="2 19">Single-pass type II membrane protein</topology>
    </subcellularLocation>
</comment>
<dbReference type="OrthoDB" id="675023at2759"/>
<keyword evidence="11 19" id="KW-0333">Golgi apparatus</keyword>
<keyword evidence="8 17" id="KW-0479">Metal-binding</keyword>